<evidence type="ECO:0000313" key="3">
    <source>
        <dbReference type="Proteomes" id="UP000243073"/>
    </source>
</evidence>
<comment type="caution">
    <text evidence="2">The sequence shown here is derived from an EMBL/GenBank/DDBJ whole genome shotgun (WGS) entry which is preliminary data.</text>
</comment>
<sequence length="246" mass="27282">MSQLIVADVTVRQDDEGRYCLNDLHKAAGGEAKHKPNEWLRNQKTQELVEEASKTGIPALVKMHGGRTPGTYVCKELVYAYAMWISPAFHLKVIRAYDELQTNGVAFSDRAVAQVAMGELEEAELLLKAMEMLKSKTERLQAQLTEQAPKVEAFDTYIETKGSYNSTEAANALGFRNARALNEYLRSIGWKMKSATDAPTTYATTEGFLTVKARVRADTGMSFPQTRITAKGLEALRQLLTDEAAV</sequence>
<evidence type="ECO:0000259" key="1">
    <source>
        <dbReference type="PROSITE" id="PS51301"/>
    </source>
</evidence>
<dbReference type="Proteomes" id="UP000243073">
    <property type="component" value="Unassembled WGS sequence"/>
</dbReference>
<dbReference type="Pfam" id="PF03374">
    <property type="entry name" value="ANT"/>
    <property type="match status" value="1"/>
</dbReference>
<dbReference type="InterPro" id="IPR005039">
    <property type="entry name" value="Ant_C"/>
</dbReference>
<dbReference type="InterPro" id="IPR017880">
    <property type="entry name" value="KilA_N"/>
</dbReference>
<dbReference type="SMART" id="SM01252">
    <property type="entry name" value="KilA-N"/>
    <property type="match status" value="1"/>
</dbReference>
<dbReference type="EMBL" id="MDKE01000031">
    <property type="protein sequence ID" value="OIN07926.1"/>
    <property type="molecule type" value="Genomic_DNA"/>
</dbReference>
<dbReference type="PROSITE" id="PS51301">
    <property type="entry name" value="KILA_N"/>
    <property type="match status" value="1"/>
</dbReference>
<keyword evidence="3" id="KW-1185">Reference proteome</keyword>
<dbReference type="STRING" id="1414654.BFR47_16035"/>
<dbReference type="Pfam" id="PF04383">
    <property type="entry name" value="KilA-N"/>
    <property type="match status" value="1"/>
</dbReference>
<evidence type="ECO:0000313" key="2">
    <source>
        <dbReference type="EMBL" id="OIN07926.1"/>
    </source>
</evidence>
<dbReference type="InterPro" id="IPR018004">
    <property type="entry name" value="KilA/APSES_HTH"/>
</dbReference>
<dbReference type="GO" id="GO:0003677">
    <property type="term" value="F:DNA binding"/>
    <property type="evidence" value="ECO:0007669"/>
    <property type="project" value="InterPro"/>
</dbReference>
<proteinExistence type="predicted"/>
<reference evidence="2 3" key="1">
    <citation type="submission" date="2016-07" db="EMBL/GenBank/DDBJ databases">
        <title>Draft Genome Sequence of Oceanisphaera psychrotolerans, isolated from coastal sediment samples.</title>
        <authorList>
            <person name="Zhuo S."/>
            <person name="Ruan Z."/>
        </authorList>
    </citation>
    <scope>NUCLEOTIDE SEQUENCE [LARGE SCALE GENOMIC DNA]</scope>
    <source>
        <strain evidence="2 3">LAM-WHM-ZC</strain>
    </source>
</reference>
<dbReference type="RefSeq" id="WP_071473169.1">
    <property type="nucleotide sequence ID" value="NZ_MDKE01000031.1"/>
</dbReference>
<feature type="domain" description="KilA-N" evidence="1">
    <location>
        <begin position="1"/>
        <end position="100"/>
    </location>
</feature>
<gene>
    <name evidence="2" type="ORF">BFR47_16035</name>
</gene>
<protein>
    <recommendedName>
        <fullName evidence="1">KilA-N domain-containing protein</fullName>
    </recommendedName>
</protein>
<dbReference type="AlphaFoldDB" id="A0A1J4QEB2"/>
<accession>A0A1J4QEB2</accession>
<name>A0A1J4QEB2_9GAMM</name>
<organism evidence="2 3">
    <name type="scientific">Oceanisphaera psychrotolerans</name>
    <dbReference type="NCBI Taxonomy" id="1414654"/>
    <lineage>
        <taxon>Bacteria</taxon>
        <taxon>Pseudomonadati</taxon>
        <taxon>Pseudomonadota</taxon>
        <taxon>Gammaproteobacteria</taxon>
        <taxon>Aeromonadales</taxon>
        <taxon>Aeromonadaceae</taxon>
        <taxon>Oceanisphaera</taxon>
    </lineage>
</organism>